<keyword evidence="1" id="KW-1133">Transmembrane helix</keyword>
<evidence type="ECO:0008006" key="4">
    <source>
        <dbReference type="Google" id="ProtNLM"/>
    </source>
</evidence>
<dbReference type="AlphaFoldDB" id="A0A2Z4GBX1"/>
<reference evidence="2 3" key="1">
    <citation type="submission" date="2018-05" db="EMBL/GenBank/DDBJ databases">
        <title>Complete genome sequence of Arcticibacterium luteifluviistationis SM1504T, a cytophagaceae bacterium isolated from Arctic surface seawater.</title>
        <authorList>
            <person name="Li Y."/>
            <person name="Qin Q.-L."/>
        </authorList>
    </citation>
    <scope>NUCLEOTIDE SEQUENCE [LARGE SCALE GENOMIC DNA]</scope>
    <source>
        <strain evidence="2 3">SM1504</strain>
    </source>
</reference>
<feature type="transmembrane region" description="Helical" evidence="1">
    <location>
        <begin position="88"/>
        <end position="108"/>
    </location>
</feature>
<sequence length="228" mass="25949">MEKYTFKTGDLELLAMGALPIEEENALLLILESNEVLRAEYEEIQSVLFLTANQNSIRPVPHLKGAIASRIFNNDEVKPRFRISAVNIFRIAAALLLVGSLAFNLFLLDGASKSSDVVDNKEEFSLEALPFEEKVFKEMFAYLKDELSAQPCEMDFRTTKEFLSSHNLDTQETISFLQKHDGHCDCEVLMNVAQYFPNSQYRHGGILPKVHMASKSMTVSFLRQYKQK</sequence>
<evidence type="ECO:0000313" key="3">
    <source>
        <dbReference type="Proteomes" id="UP000249873"/>
    </source>
</evidence>
<keyword evidence="1" id="KW-0812">Transmembrane</keyword>
<dbReference type="EMBL" id="CP029480">
    <property type="protein sequence ID" value="AWV98641.1"/>
    <property type="molecule type" value="Genomic_DNA"/>
</dbReference>
<gene>
    <name evidence="2" type="ORF">DJ013_10850</name>
</gene>
<proteinExistence type="predicted"/>
<dbReference type="RefSeq" id="WP_111371834.1">
    <property type="nucleotide sequence ID" value="NZ_CP029480.1"/>
</dbReference>
<dbReference type="InterPro" id="IPR024248">
    <property type="entry name" value="DUF2695"/>
</dbReference>
<keyword evidence="3" id="KW-1185">Reference proteome</keyword>
<keyword evidence="1" id="KW-0472">Membrane</keyword>
<dbReference type="Proteomes" id="UP000249873">
    <property type="component" value="Chromosome"/>
</dbReference>
<accession>A0A2Z4GBX1</accession>
<dbReference type="KEGG" id="als:DJ013_10850"/>
<evidence type="ECO:0000313" key="2">
    <source>
        <dbReference type="EMBL" id="AWV98641.1"/>
    </source>
</evidence>
<organism evidence="2 3">
    <name type="scientific">Arcticibacterium luteifluviistationis</name>
    <dbReference type="NCBI Taxonomy" id="1784714"/>
    <lineage>
        <taxon>Bacteria</taxon>
        <taxon>Pseudomonadati</taxon>
        <taxon>Bacteroidota</taxon>
        <taxon>Cytophagia</taxon>
        <taxon>Cytophagales</taxon>
        <taxon>Leadbetterellaceae</taxon>
        <taxon>Arcticibacterium</taxon>
    </lineage>
</organism>
<protein>
    <recommendedName>
        <fullName evidence="4">DUF2695 domain-containing protein</fullName>
    </recommendedName>
</protein>
<dbReference type="Pfam" id="PF10905">
    <property type="entry name" value="DUF2695"/>
    <property type="match status" value="1"/>
</dbReference>
<dbReference type="OrthoDB" id="95751at2"/>
<evidence type="ECO:0000256" key="1">
    <source>
        <dbReference type="SAM" id="Phobius"/>
    </source>
</evidence>
<name>A0A2Z4GBX1_9BACT</name>